<dbReference type="Gene3D" id="2.40.50.230">
    <property type="entry name" value="Gp5 N-terminal domain"/>
    <property type="match status" value="1"/>
</dbReference>
<dbReference type="KEGG" id="tsy:THSYN_15360"/>
<proteinExistence type="predicted"/>
<dbReference type="SUPFAM" id="SSF69349">
    <property type="entry name" value="Phage fibre proteins"/>
    <property type="match status" value="1"/>
</dbReference>
<dbReference type="Pfam" id="PF04717">
    <property type="entry name" value="Phage_base_V"/>
    <property type="match status" value="1"/>
</dbReference>
<name>A0A2K8U9D0_9GAMM</name>
<accession>A0A2K8U9D0</accession>
<feature type="domain" description="Gp5/Type VI secretion system Vgr protein OB-fold" evidence="1">
    <location>
        <begin position="18"/>
        <end position="94"/>
    </location>
</feature>
<dbReference type="RefSeq" id="WP_100919929.1">
    <property type="nucleotide sequence ID" value="NZ_CP020370.1"/>
</dbReference>
<sequence>MSNDFRPDGDAPRYFGLYPAIVTNLVDQDGLGRIEVSFPWLGADGATVRAWATLLSPYADQDQGFQVLPERDTQVVVGFEAGSLRRPYIVGSAWNGKESLPVSPEKANNKRIIKTRSGSILEFDDTGGAVKVTLSTKSGHKLILKDSPQEVSLEHQNGCKITMNAAGQVKIDATSTVDITASVMNVHAPMALFDGTIKCTTLITTSVVSSSYTPGAGNIW</sequence>
<evidence type="ECO:0000313" key="3">
    <source>
        <dbReference type="Proteomes" id="UP000232638"/>
    </source>
</evidence>
<dbReference type="SUPFAM" id="SSF69255">
    <property type="entry name" value="gp5 N-terminal domain-like"/>
    <property type="match status" value="1"/>
</dbReference>
<gene>
    <name evidence="2" type="ORF">THSYN_15360</name>
</gene>
<dbReference type="AlphaFoldDB" id="A0A2K8U9D0"/>
<dbReference type="InterPro" id="IPR037026">
    <property type="entry name" value="Vgr_OB-fold_dom_sf"/>
</dbReference>
<dbReference type="OrthoDB" id="9762420at2"/>
<dbReference type="Proteomes" id="UP000232638">
    <property type="component" value="Chromosome"/>
</dbReference>
<evidence type="ECO:0000313" key="2">
    <source>
        <dbReference type="EMBL" id="AUB82190.1"/>
    </source>
</evidence>
<reference evidence="2 3" key="1">
    <citation type="submission" date="2017-03" db="EMBL/GenBank/DDBJ databases">
        <title>Complete genome sequence of Candidatus 'Thiodictyon syntrophicum' sp. nov. strain Cad16T, a photolithoautotroph purple sulfur bacterium isolated from an alpine meromictic lake.</title>
        <authorList>
            <person name="Luedin S.M."/>
            <person name="Pothier J.F."/>
            <person name="Danza F."/>
            <person name="Storelli N."/>
            <person name="Wittwer M."/>
            <person name="Tonolla M."/>
        </authorList>
    </citation>
    <scope>NUCLEOTIDE SEQUENCE [LARGE SCALE GENOMIC DNA]</scope>
    <source>
        <strain evidence="2 3">Cad16T</strain>
    </source>
</reference>
<keyword evidence="3" id="KW-1185">Reference proteome</keyword>
<evidence type="ECO:0000259" key="1">
    <source>
        <dbReference type="Pfam" id="PF04717"/>
    </source>
</evidence>
<dbReference type="InterPro" id="IPR006531">
    <property type="entry name" value="Gp5/Vgr_OB"/>
</dbReference>
<protein>
    <recommendedName>
        <fullName evidence="1">Gp5/Type VI secretion system Vgr protein OB-fold domain-containing protein</fullName>
    </recommendedName>
</protein>
<organism evidence="2 3">
    <name type="scientific">Candidatus Thiodictyon syntrophicum</name>
    <dbReference type="NCBI Taxonomy" id="1166950"/>
    <lineage>
        <taxon>Bacteria</taxon>
        <taxon>Pseudomonadati</taxon>
        <taxon>Pseudomonadota</taxon>
        <taxon>Gammaproteobacteria</taxon>
        <taxon>Chromatiales</taxon>
        <taxon>Chromatiaceae</taxon>
        <taxon>Thiodictyon</taxon>
    </lineage>
</organism>
<dbReference type="EMBL" id="CP020370">
    <property type="protein sequence ID" value="AUB82190.1"/>
    <property type="molecule type" value="Genomic_DNA"/>
</dbReference>